<dbReference type="EMBL" id="KB706733">
    <property type="protein sequence ID" value="EMR66005.1"/>
    <property type="molecule type" value="Genomic_DNA"/>
</dbReference>
<dbReference type="InterPro" id="IPR016040">
    <property type="entry name" value="NAD(P)-bd_dom"/>
</dbReference>
<dbReference type="GO" id="GO:0016491">
    <property type="term" value="F:oxidoreductase activity"/>
    <property type="evidence" value="ECO:0007669"/>
    <property type="project" value="UniProtKB-KW"/>
</dbReference>
<dbReference type="HOGENOM" id="CLU_044876_3_3_1"/>
<dbReference type="OMA" id="WTIIANG"/>
<comment type="similarity">
    <text evidence="1">Belongs to the NmrA-type oxidoreductase family. Isoflavone reductase subfamily.</text>
</comment>
<dbReference type="Gene3D" id="3.40.50.720">
    <property type="entry name" value="NAD(P)-binding Rossmann-like Domain"/>
    <property type="match status" value="1"/>
</dbReference>
<reference evidence="6" key="1">
    <citation type="journal article" date="2013" name="Genome Announc.">
        <title>Draft genome sequence of the grapevine dieback fungus Eutypa lata UCR-EL1.</title>
        <authorList>
            <person name="Blanco-Ulate B."/>
            <person name="Rolshausen P.E."/>
            <person name="Cantu D."/>
        </authorList>
    </citation>
    <scope>NUCLEOTIDE SEQUENCE [LARGE SCALE GENOMIC DNA]</scope>
    <source>
        <strain evidence="6">UCR-EL1</strain>
    </source>
</reference>
<dbReference type="InterPro" id="IPR045312">
    <property type="entry name" value="PCBER-like"/>
</dbReference>
<dbReference type="PANTHER" id="PTHR47706">
    <property type="entry name" value="NMRA-LIKE FAMILY PROTEIN"/>
    <property type="match status" value="1"/>
</dbReference>
<dbReference type="InterPro" id="IPR036291">
    <property type="entry name" value="NAD(P)-bd_dom_sf"/>
</dbReference>
<organism evidence="5 6">
    <name type="scientific">Eutypa lata (strain UCR-EL1)</name>
    <name type="common">Grapevine dieback disease fungus</name>
    <name type="synonym">Eutypa armeniacae</name>
    <dbReference type="NCBI Taxonomy" id="1287681"/>
    <lineage>
        <taxon>Eukaryota</taxon>
        <taxon>Fungi</taxon>
        <taxon>Dikarya</taxon>
        <taxon>Ascomycota</taxon>
        <taxon>Pezizomycotina</taxon>
        <taxon>Sordariomycetes</taxon>
        <taxon>Xylariomycetidae</taxon>
        <taxon>Xylariales</taxon>
        <taxon>Diatrypaceae</taxon>
        <taxon>Eutypa</taxon>
    </lineage>
</organism>
<dbReference type="OrthoDB" id="9974981at2759"/>
<dbReference type="Pfam" id="PF13460">
    <property type="entry name" value="NAD_binding_10"/>
    <property type="match status" value="1"/>
</dbReference>
<name>M7TGZ7_EUTLA</name>
<keyword evidence="2" id="KW-0521">NADP</keyword>
<feature type="domain" description="NAD(P)-binding" evidence="4">
    <location>
        <begin position="12"/>
        <end position="160"/>
    </location>
</feature>
<evidence type="ECO:0000313" key="5">
    <source>
        <dbReference type="EMBL" id="EMR66005.1"/>
    </source>
</evidence>
<evidence type="ECO:0000256" key="2">
    <source>
        <dbReference type="ARBA" id="ARBA00022857"/>
    </source>
</evidence>
<keyword evidence="3" id="KW-0560">Oxidoreductase</keyword>
<protein>
    <submittedName>
        <fullName evidence="5">Putative isoflavone reductase family protein</fullName>
    </submittedName>
</protein>
<evidence type="ECO:0000313" key="6">
    <source>
        <dbReference type="Proteomes" id="UP000012174"/>
    </source>
</evidence>
<dbReference type="CDD" id="cd05259">
    <property type="entry name" value="PCBER_SDR_a"/>
    <property type="match status" value="1"/>
</dbReference>
<dbReference type="KEGG" id="ela:UCREL1_7016"/>
<dbReference type="InterPro" id="IPR051609">
    <property type="entry name" value="NmrA/Isoflavone_reductase-like"/>
</dbReference>
<proteinExistence type="inferred from homology"/>
<dbReference type="eggNOG" id="ENOG502R0ZZ">
    <property type="taxonomic scope" value="Eukaryota"/>
</dbReference>
<keyword evidence="6" id="KW-1185">Reference proteome</keyword>
<dbReference type="Proteomes" id="UP000012174">
    <property type="component" value="Unassembled WGS sequence"/>
</dbReference>
<dbReference type="AlphaFoldDB" id="M7TGZ7"/>
<dbReference type="SUPFAM" id="SSF51735">
    <property type="entry name" value="NAD(P)-binding Rossmann-fold domains"/>
    <property type="match status" value="1"/>
</dbReference>
<evidence type="ECO:0000259" key="4">
    <source>
        <dbReference type="Pfam" id="PF13460"/>
    </source>
</evidence>
<evidence type="ECO:0000256" key="1">
    <source>
        <dbReference type="ARBA" id="ARBA00005725"/>
    </source>
</evidence>
<dbReference type="PANTHER" id="PTHR47706:SF1">
    <property type="entry name" value="CIPA-LIKE, PUTATIVE (AFU_ORTHOLOGUE AFUA_1G12460)-RELATED"/>
    <property type="match status" value="1"/>
</dbReference>
<accession>M7TGZ7</accession>
<sequence>MAPVIKNVALIGATGSIGVPTLKALLATGKFNVTVLVRPGSSHVFPSEVTVKEADLNSLDSVTLALHGQDAVVNEISDPGFAINTRVIDAARAAGVYRLIPAEFGFEYDPETTLKMFPVFADKVRTLAYLRGVAAAAAKENPGGRGLTWTSVATGPFFDWGLERAFLGIDVKNKTAQIMDGGKVSLPQSTLGDIGRAVAGVLLHAEETENRYVDIRSVTKSQSEMFALAQEALGADGWVVTQENGKEKYDWTMAELAKGNWAPEVITYQIRYAVNDPKYAYAWDHSRERDDNELLGLKVMSDEQVKEMIKQIAAGKV</sequence>
<gene>
    <name evidence="5" type="ORF">UCREL1_7016</name>
</gene>
<evidence type="ECO:0000256" key="3">
    <source>
        <dbReference type="ARBA" id="ARBA00023002"/>
    </source>
</evidence>